<dbReference type="InterPro" id="IPR005079">
    <property type="entry name" value="Peptidase_C45_hydrolase"/>
</dbReference>
<dbReference type="Gene3D" id="3.60.60.10">
    <property type="entry name" value="Penicillin V Acylase, Chain A"/>
    <property type="match status" value="1"/>
</dbReference>
<organism evidence="2 3">
    <name type="scientific">Barnesiella intestinihominis YIT 11860</name>
    <dbReference type="NCBI Taxonomy" id="742726"/>
    <lineage>
        <taxon>Bacteria</taxon>
        <taxon>Pseudomonadati</taxon>
        <taxon>Bacteroidota</taxon>
        <taxon>Bacteroidia</taxon>
        <taxon>Bacteroidales</taxon>
        <taxon>Barnesiellaceae</taxon>
        <taxon>Barnesiella</taxon>
    </lineage>
</organism>
<name>K0WVK0_9BACT</name>
<dbReference type="Proteomes" id="UP000006044">
    <property type="component" value="Unassembled WGS sequence"/>
</dbReference>
<accession>K0WVK0</accession>
<protein>
    <recommendedName>
        <fullName evidence="1">Peptidase C45 hydrolase domain-containing protein</fullName>
    </recommendedName>
</protein>
<dbReference type="HOGENOM" id="CLU_035906_0_0_10"/>
<sequence length="395" mass="44244">MRKLLSVIIVYLVGWIPMFPCTSAVVSGRVTPDGRPLLWKHRDASDLNNRIVHFEAEGGKLEFVGLVNGVDTMANEVWAGYNTSGFAIMNTASYNLKNDTSSLSDREGVVMKQVLGECRTVEDFARLLDSLPRPIGVEANFGVVDALGGAAYFEVNSYEVFRYDVKDSPDGYLLRTNYSVSGRPNEGYGYIRYDNAARLFSRAASERSITPEWITGVCSRSFYHILLGRDFTTDAWVVDQDFIPRRSTSASVVIEGVKPEESPVFTTMWTILGYPPCSVVLPVWIGCEYGVPTLLQGAEDSVRSPLCEWSNRLKNKVFSLERGSGPHYLHMALLYNPEGNGYAQRLLLLEKEIYAESRIVLDEVRRKGEWNNEHVGGLLDIVQQKIVTLFGQILK</sequence>
<keyword evidence="3" id="KW-1185">Reference proteome</keyword>
<comment type="caution">
    <text evidence="2">The sequence shown here is derived from an EMBL/GenBank/DDBJ whole genome shotgun (WGS) entry which is preliminary data.</text>
</comment>
<dbReference type="OrthoDB" id="238427at2"/>
<dbReference type="STRING" id="742726.HMPREF9448_01942"/>
<evidence type="ECO:0000259" key="1">
    <source>
        <dbReference type="Pfam" id="PF03417"/>
    </source>
</evidence>
<feature type="domain" description="Peptidase C45 hydrolase" evidence="1">
    <location>
        <begin position="78"/>
        <end position="187"/>
    </location>
</feature>
<dbReference type="Pfam" id="PF03417">
    <property type="entry name" value="AAT"/>
    <property type="match status" value="1"/>
</dbReference>
<evidence type="ECO:0000313" key="3">
    <source>
        <dbReference type="Proteomes" id="UP000006044"/>
    </source>
</evidence>
<dbReference type="AlphaFoldDB" id="K0WVK0"/>
<gene>
    <name evidence="2" type="ORF">HMPREF9448_01942</name>
</gene>
<dbReference type="PATRIC" id="fig|742726.3.peg.2039"/>
<dbReference type="GeneID" id="77849165"/>
<evidence type="ECO:0000313" key="2">
    <source>
        <dbReference type="EMBL" id="EJZ63292.1"/>
    </source>
</evidence>
<reference evidence="2 3" key="1">
    <citation type="submission" date="2012-08" db="EMBL/GenBank/DDBJ databases">
        <title>The Genome Sequence of Barnesiella intestinihominis YIT 11860.</title>
        <authorList>
            <consortium name="The Broad Institute Genome Sequencing Platform"/>
            <person name="Earl A."/>
            <person name="Ward D."/>
            <person name="Feldgarden M."/>
            <person name="Gevers D."/>
            <person name="Morotomi M."/>
            <person name="Walker B."/>
            <person name="Young S.K."/>
            <person name="Zeng Q."/>
            <person name="Gargeya S."/>
            <person name="Fitzgerald M."/>
            <person name="Haas B."/>
            <person name="Abouelleil A."/>
            <person name="Alvarado L."/>
            <person name="Arachchi H.M."/>
            <person name="Berlin A.M."/>
            <person name="Chapman S.B."/>
            <person name="Goldberg J."/>
            <person name="Griggs A."/>
            <person name="Gujja S."/>
            <person name="Hansen M."/>
            <person name="Howarth C."/>
            <person name="Imamovic A."/>
            <person name="Larimer J."/>
            <person name="McCowen C."/>
            <person name="Montmayeur A."/>
            <person name="Murphy C."/>
            <person name="Neiman D."/>
            <person name="Pearson M."/>
            <person name="Priest M."/>
            <person name="Roberts A."/>
            <person name="Saif S."/>
            <person name="Shea T."/>
            <person name="Sisk P."/>
            <person name="Sykes S."/>
            <person name="Wortman J."/>
            <person name="Nusbaum C."/>
            <person name="Birren B."/>
        </authorList>
    </citation>
    <scope>NUCLEOTIDE SEQUENCE [LARGE SCALE GENOMIC DNA]</scope>
    <source>
        <strain evidence="2 3">YIT 11860</strain>
    </source>
</reference>
<dbReference type="RefSeq" id="WP_008862350.1">
    <property type="nucleotide sequence ID" value="NZ_CAXSNY010000007.1"/>
</dbReference>
<dbReference type="EMBL" id="ADLE01000014">
    <property type="protein sequence ID" value="EJZ63292.1"/>
    <property type="molecule type" value="Genomic_DNA"/>
</dbReference>
<dbReference type="eggNOG" id="COG3049">
    <property type="taxonomic scope" value="Bacteria"/>
</dbReference>
<proteinExistence type="predicted"/>